<dbReference type="Gene3D" id="2.40.160.20">
    <property type="match status" value="1"/>
</dbReference>
<name>A0ABQ4V0J5_9HYPH</name>
<organism evidence="8 9">
    <name type="scientific">Methylorubrum suomiense</name>
    <dbReference type="NCBI Taxonomy" id="144191"/>
    <lineage>
        <taxon>Bacteria</taxon>
        <taxon>Pseudomonadati</taxon>
        <taxon>Pseudomonadota</taxon>
        <taxon>Alphaproteobacteria</taxon>
        <taxon>Hyphomicrobiales</taxon>
        <taxon>Methylobacteriaceae</taxon>
        <taxon>Methylorubrum</taxon>
    </lineage>
</organism>
<sequence>MRIATLGLLAALVSASGAAAADLDYGYLRGADDDYAPAPDIDWSGFYVGGHGGYSSSSMSFSSSLGKIYSAYFRNRDIEAEYNVSSFLALPPRRVHGATYGGYAGYNLQFDDVVVGVEADYTYFGKSGESYNAISRIMTTKGNMVETVNLRGFSKTELEDYGTIRGRAGYAFGGFLPFVTAGIAIGRATISDQPGVQNYGYDATAVAAYQADTKAGIPYNHGYTRFDPNNPNLSTPSGFVKIPVKEKSKAMAGVALGAGLEFALTSNIVLRGEYQYILFNDFDGHKVNVNTVRGGAAVKF</sequence>
<dbReference type="PANTHER" id="PTHR34001:SF3">
    <property type="entry name" value="BLL7405 PROTEIN"/>
    <property type="match status" value="1"/>
</dbReference>
<evidence type="ECO:0000313" key="9">
    <source>
        <dbReference type="Proteomes" id="UP001055093"/>
    </source>
</evidence>
<keyword evidence="4" id="KW-0998">Cell outer membrane</keyword>
<evidence type="ECO:0000256" key="2">
    <source>
        <dbReference type="ARBA" id="ARBA00022729"/>
    </source>
</evidence>
<evidence type="ECO:0000313" key="8">
    <source>
        <dbReference type="EMBL" id="GJE77590.1"/>
    </source>
</evidence>
<accession>A0ABQ4V0J5</accession>
<feature type="domain" description="Outer membrane protein beta-barrel" evidence="7">
    <location>
        <begin position="9"/>
        <end position="300"/>
    </location>
</feature>
<dbReference type="InterPro" id="IPR027385">
    <property type="entry name" value="Beta-barrel_OMP"/>
</dbReference>
<evidence type="ECO:0000256" key="3">
    <source>
        <dbReference type="ARBA" id="ARBA00023136"/>
    </source>
</evidence>
<dbReference type="EMBL" id="BPRE01000015">
    <property type="protein sequence ID" value="GJE77590.1"/>
    <property type="molecule type" value="Genomic_DNA"/>
</dbReference>
<evidence type="ECO:0000256" key="5">
    <source>
        <dbReference type="ARBA" id="ARBA00038306"/>
    </source>
</evidence>
<dbReference type="PANTHER" id="PTHR34001">
    <property type="entry name" value="BLL7405 PROTEIN"/>
    <property type="match status" value="1"/>
</dbReference>
<protein>
    <recommendedName>
        <fullName evidence="7">Outer membrane protein beta-barrel domain-containing protein</fullName>
    </recommendedName>
</protein>
<evidence type="ECO:0000259" key="7">
    <source>
        <dbReference type="Pfam" id="PF13505"/>
    </source>
</evidence>
<keyword evidence="9" id="KW-1185">Reference proteome</keyword>
<dbReference type="Pfam" id="PF13505">
    <property type="entry name" value="OMP_b-brl"/>
    <property type="match status" value="1"/>
</dbReference>
<feature type="chain" id="PRO_5046188999" description="Outer membrane protein beta-barrel domain-containing protein" evidence="6">
    <location>
        <begin position="21"/>
        <end position="300"/>
    </location>
</feature>
<reference evidence="8" key="1">
    <citation type="journal article" date="2021" name="Front. Microbiol.">
        <title>Comprehensive Comparative Genomics and Phenotyping of Methylobacterium Species.</title>
        <authorList>
            <person name="Alessa O."/>
            <person name="Ogura Y."/>
            <person name="Fujitani Y."/>
            <person name="Takami H."/>
            <person name="Hayashi T."/>
            <person name="Sahin N."/>
            <person name="Tani A."/>
        </authorList>
    </citation>
    <scope>NUCLEOTIDE SEQUENCE</scope>
    <source>
        <strain evidence="8">DSM 14458</strain>
    </source>
</reference>
<comment type="subcellular location">
    <subcellularLocation>
        <location evidence="1">Cell outer membrane</location>
    </subcellularLocation>
</comment>
<feature type="signal peptide" evidence="6">
    <location>
        <begin position="1"/>
        <end position="20"/>
    </location>
</feature>
<keyword evidence="2 6" id="KW-0732">Signal</keyword>
<dbReference type="Proteomes" id="UP001055093">
    <property type="component" value="Unassembled WGS sequence"/>
</dbReference>
<dbReference type="InterPro" id="IPR011250">
    <property type="entry name" value="OMP/PagP_B-barrel"/>
</dbReference>
<gene>
    <name evidence="8" type="ORF">BGCPKDLD_4197</name>
</gene>
<dbReference type="SUPFAM" id="SSF56925">
    <property type="entry name" value="OMPA-like"/>
    <property type="match status" value="1"/>
</dbReference>
<proteinExistence type="inferred from homology"/>
<reference evidence="8" key="2">
    <citation type="submission" date="2021-08" db="EMBL/GenBank/DDBJ databases">
        <authorList>
            <person name="Tani A."/>
            <person name="Ola A."/>
            <person name="Ogura Y."/>
            <person name="Katsura K."/>
            <person name="Hayashi T."/>
        </authorList>
    </citation>
    <scope>NUCLEOTIDE SEQUENCE</scope>
    <source>
        <strain evidence="8">DSM 14458</strain>
    </source>
</reference>
<comment type="caution">
    <text evidence="8">The sequence shown here is derived from an EMBL/GenBank/DDBJ whole genome shotgun (WGS) entry which is preliminary data.</text>
</comment>
<evidence type="ECO:0000256" key="1">
    <source>
        <dbReference type="ARBA" id="ARBA00004442"/>
    </source>
</evidence>
<comment type="similarity">
    <text evidence="5">Belongs to the Omp25/RopB family.</text>
</comment>
<dbReference type="InterPro" id="IPR051692">
    <property type="entry name" value="OMP-like"/>
</dbReference>
<evidence type="ECO:0000256" key="4">
    <source>
        <dbReference type="ARBA" id="ARBA00023237"/>
    </source>
</evidence>
<evidence type="ECO:0000256" key="6">
    <source>
        <dbReference type="SAM" id="SignalP"/>
    </source>
</evidence>
<keyword evidence="3" id="KW-0472">Membrane</keyword>